<dbReference type="AlphaFoldDB" id="A0AAW0YSM4"/>
<dbReference type="Gene3D" id="2.60.120.260">
    <property type="entry name" value="Galactose-binding domain-like"/>
    <property type="match status" value="2"/>
</dbReference>
<dbReference type="GeneID" id="92180011"/>
<dbReference type="Proteomes" id="UP001388673">
    <property type="component" value="Unassembled WGS sequence"/>
</dbReference>
<reference evidence="1 2" key="1">
    <citation type="journal article" date="2024" name="bioRxiv">
        <title>Comparative genomics of Cryptococcus and Kwoniella reveals pathogenesis evolution and contrasting karyotype dynamics via intercentromeric recombination or chromosome fusion.</title>
        <authorList>
            <person name="Coelho M.A."/>
            <person name="David-Palma M."/>
            <person name="Shea T."/>
            <person name="Bowers K."/>
            <person name="McGinley-Smith S."/>
            <person name="Mohammad A.W."/>
            <person name="Gnirke A."/>
            <person name="Yurkov A.M."/>
            <person name="Nowrousian M."/>
            <person name="Sun S."/>
            <person name="Cuomo C.A."/>
            <person name="Heitman J."/>
        </authorList>
    </citation>
    <scope>NUCLEOTIDE SEQUENCE [LARGE SCALE GENOMIC DNA]</scope>
    <source>
        <strain evidence="1 2">CBS 13917</strain>
    </source>
</reference>
<dbReference type="RefSeq" id="XP_066803367.1">
    <property type="nucleotide sequence ID" value="XM_066945866.1"/>
</dbReference>
<dbReference type="KEGG" id="kne:92180011"/>
<proteinExistence type="predicted"/>
<evidence type="ECO:0000313" key="2">
    <source>
        <dbReference type="Proteomes" id="UP001388673"/>
    </source>
</evidence>
<organism evidence="1 2">
    <name type="scientific">Kwoniella newhampshirensis</name>
    <dbReference type="NCBI Taxonomy" id="1651941"/>
    <lineage>
        <taxon>Eukaryota</taxon>
        <taxon>Fungi</taxon>
        <taxon>Dikarya</taxon>
        <taxon>Basidiomycota</taxon>
        <taxon>Agaricomycotina</taxon>
        <taxon>Tremellomycetes</taxon>
        <taxon>Tremellales</taxon>
        <taxon>Cryptococcaceae</taxon>
        <taxon>Kwoniella</taxon>
    </lineage>
</organism>
<evidence type="ECO:0000313" key="1">
    <source>
        <dbReference type="EMBL" id="KAK8858526.1"/>
    </source>
</evidence>
<protein>
    <submittedName>
        <fullName evidence="1">Uncharacterized protein</fullName>
    </submittedName>
</protein>
<comment type="caution">
    <text evidence="1">The sequence shown here is derived from an EMBL/GenBank/DDBJ whole genome shotgun (WGS) entry which is preliminary data.</text>
</comment>
<sequence length="334" mass="35793">MSLNITIDDTSPLVMYSSGGMWWDVRQNASDPSLYNGTVHQATSTNATAALDFSGSSITVYGRSNRGYIASVDSTLNWMHDPPTNGSNILFHQDNLDMGFHTVYVGNFANFQGPELDFSLDRFVVGARLGETNATLEEMTIESHDPAVRGFGNITTVPVGRNGTSLYATGEGSGIAFNFTGASLAIYSPPWTPGLPPAGQYSIYLNSTTTPPGKTDKPFMSYPGSMNGQGELRFFANGLPQGEHRVAIVNANEALGFDYATYTRPDEYVTYPWMCWSNCSTTNGSGQQTGPGYKQVLQGPSTSNGGTTRAVIGTGTALSVIGMWLSLQMISGKL</sequence>
<accession>A0AAW0YSM4</accession>
<keyword evidence="2" id="KW-1185">Reference proteome</keyword>
<dbReference type="EMBL" id="JBCAWK010000005">
    <property type="protein sequence ID" value="KAK8858526.1"/>
    <property type="molecule type" value="Genomic_DNA"/>
</dbReference>
<name>A0AAW0YSM4_9TREE</name>
<gene>
    <name evidence="1" type="ORF">IAR55_002753</name>
</gene>